<keyword evidence="3" id="KW-1185">Reference proteome</keyword>
<protein>
    <submittedName>
        <fullName evidence="2">Biotin/lipoyl-containing protein</fullName>
    </submittedName>
</protein>
<dbReference type="PANTHER" id="PTHR23151">
    <property type="entry name" value="DIHYDROLIPOAMIDE ACETYL/SUCCINYL-TRANSFERASE-RELATED"/>
    <property type="match status" value="1"/>
</dbReference>
<evidence type="ECO:0000259" key="1">
    <source>
        <dbReference type="PROSITE" id="PS50968"/>
    </source>
</evidence>
<dbReference type="InterPro" id="IPR045257">
    <property type="entry name" value="E2/Pdx1"/>
</dbReference>
<feature type="domain" description="Lipoyl-binding" evidence="1">
    <location>
        <begin position="2"/>
        <end position="77"/>
    </location>
</feature>
<accession>A0ABW2CXF8</accession>
<dbReference type="Gene3D" id="2.40.50.100">
    <property type="match status" value="1"/>
</dbReference>
<organism evidence="2 3">
    <name type="scientific">Actinomadura yumaensis</name>
    <dbReference type="NCBI Taxonomy" id="111807"/>
    <lineage>
        <taxon>Bacteria</taxon>
        <taxon>Bacillati</taxon>
        <taxon>Actinomycetota</taxon>
        <taxon>Actinomycetes</taxon>
        <taxon>Streptosporangiales</taxon>
        <taxon>Thermomonosporaceae</taxon>
        <taxon>Actinomadura</taxon>
    </lineage>
</organism>
<evidence type="ECO:0000313" key="3">
    <source>
        <dbReference type="Proteomes" id="UP001596380"/>
    </source>
</evidence>
<dbReference type="InterPro" id="IPR011053">
    <property type="entry name" value="Single_hybrid_motif"/>
</dbReference>
<sequence>MAETYPMPKWGLSMEEGTVTEWQVKPGEPVTEGQVLAIVATDKIEVELESPVDGVFVRALAAEGDELAVGAPVMVIATDQADYESASAGS</sequence>
<dbReference type="RefSeq" id="WP_160820335.1">
    <property type="nucleotide sequence ID" value="NZ_JBHSXE010000001.1"/>
</dbReference>
<dbReference type="InterPro" id="IPR000089">
    <property type="entry name" value="Biotin_lipoyl"/>
</dbReference>
<name>A0ABW2CXF8_9ACTN</name>
<comment type="caution">
    <text evidence="2">The sequence shown here is derived from an EMBL/GenBank/DDBJ whole genome shotgun (WGS) entry which is preliminary data.</text>
</comment>
<dbReference type="CDD" id="cd06849">
    <property type="entry name" value="lipoyl_domain"/>
    <property type="match status" value="1"/>
</dbReference>
<dbReference type="Pfam" id="PF00364">
    <property type="entry name" value="Biotin_lipoyl"/>
    <property type="match status" value="1"/>
</dbReference>
<dbReference type="EMBL" id="JBHSXS010000055">
    <property type="protein sequence ID" value="MFC6886504.1"/>
    <property type="molecule type" value="Genomic_DNA"/>
</dbReference>
<evidence type="ECO:0000313" key="2">
    <source>
        <dbReference type="EMBL" id="MFC6886504.1"/>
    </source>
</evidence>
<dbReference type="SUPFAM" id="SSF51230">
    <property type="entry name" value="Single hybrid motif"/>
    <property type="match status" value="1"/>
</dbReference>
<reference evidence="3" key="1">
    <citation type="journal article" date="2019" name="Int. J. Syst. Evol. Microbiol.">
        <title>The Global Catalogue of Microorganisms (GCM) 10K type strain sequencing project: providing services to taxonomists for standard genome sequencing and annotation.</title>
        <authorList>
            <consortium name="The Broad Institute Genomics Platform"/>
            <consortium name="The Broad Institute Genome Sequencing Center for Infectious Disease"/>
            <person name="Wu L."/>
            <person name="Ma J."/>
        </authorList>
    </citation>
    <scope>NUCLEOTIDE SEQUENCE [LARGE SCALE GENOMIC DNA]</scope>
    <source>
        <strain evidence="3">JCM 3369</strain>
    </source>
</reference>
<dbReference type="PANTHER" id="PTHR23151:SF90">
    <property type="entry name" value="DIHYDROLIPOYLLYSINE-RESIDUE ACETYLTRANSFERASE COMPONENT OF PYRUVATE DEHYDROGENASE COMPLEX, MITOCHONDRIAL-RELATED"/>
    <property type="match status" value="1"/>
</dbReference>
<proteinExistence type="predicted"/>
<gene>
    <name evidence="2" type="ORF">ACFQKB_42555</name>
</gene>
<dbReference type="PROSITE" id="PS50968">
    <property type="entry name" value="BIOTINYL_LIPOYL"/>
    <property type="match status" value="1"/>
</dbReference>
<dbReference type="Proteomes" id="UP001596380">
    <property type="component" value="Unassembled WGS sequence"/>
</dbReference>